<proteinExistence type="predicted"/>
<sequence>MSELQYVLELFDFISIDDITVDSLKKAFKKKVLQVHPDKGGDAIEFDGMLAGFVYLSETFQRINGGRATLQNVISPDQLRDLRPDELVNRVFEEFDNENFNKQFEETHKAEGHGYQDWLKNKSDDSNLTEGKFGDATQKAPTFDEKDFNKLFEEAVKKDKPEPSAIILHPEAMAYISGSVIGTDIIENVAGREGGYTSDVFTNPEYTDIFSAFTTMNTVADKVTTFKETNKTLEDIINERNAAIKPFDNSERQALFDFEKKKVAEQTKHLEKVKDFFEFDAKQSQQLENWPPEKYGKDAYKGFVVEL</sequence>
<dbReference type="SUPFAM" id="SSF46565">
    <property type="entry name" value="Chaperone J-domain"/>
    <property type="match status" value="1"/>
</dbReference>
<dbReference type="EMBL" id="MN739677">
    <property type="protein sequence ID" value="QHT20155.1"/>
    <property type="molecule type" value="Genomic_DNA"/>
</dbReference>
<accession>A0A6C0DYA6</accession>
<dbReference type="CDD" id="cd06257">
    <property type="entry name" value="DnaJ"/>
    <property type="match status" value="1"/>
</dbReference>
<evidence type="ECO:0000259" key="1">
    <source>
        <dbReference type="PROSITE" id="PS50076"/>
    </source>
</evidence>
<protein>
    <recommendedName>
        <fullName evidence="1">J domain-containing protein</fullName>
    </recommendedName>
</protein>
<dbReference type="Gene3D" id="1.10.287.110">
    <property type="entry name" value="DnaJ domain"/>
    <property type="match status" value="1"/>
</dbReference>
<name>A0A6C0DYA6_9ZZZZ</name>
<dbReference type="InterPro" id="IPR001623">
    <property type="entry name" value="DnaJ_domain"/>
</dbReference>
<feature type="domain" description="J" evidence="1">
    <location>
        <begin position="3"/>
        <end position="96"/>
    </location>
</feature>
<evidence type="ECO:0000313" key="2">
    <source>
        <dbReference type="EMBL" id="QHT20155.1"/>
    </source>
</evidence>
<organism evidence="2">
    <name type="scientific">viral metagenome</name>
    <dbReference type="NCBI Taxonomy" id="1070528"/>
    <lineage>
        <taxon>unclassified sequences</taxon>
        <taxon>metagenomes</taxon>
        <taxon>organismal metagenomes</taxon>
    </lineage>
</organism>
<dbReference type="AlphaFoldDB" id="A0A6C0DYA6"/>
<dbReference type="PROSITE" id="PS50076">
    <property type="entry name" value="DNAJ_2"/>
    <property type="match status" value="1"/>
</dbReference>
<reference evidence="2" key="1">
    <citation type="journal article" date="2020" name="Nature">
        <title>Giant virus diversity and host interactions through global metagenomics.</title>
        <authorList>
            <person name="Schulz F."/>
            <person name="Roux S."/>
            <person name="Paez-Espino D."/>
            <person name="Jungbluth S."/>
            <person name="Walsh D.A."/>
            <person name="Denef V.J."/>
            <person name="McMahon K.D."/>
            <person name="Konstantinidis K.T."/>
            <person name="Eloe-Fadrosh E.A."/>
            <person name="Kyrpides N.C."/>
            <person name="Woyke T."/>
        </authorList>
    </citation>
    <scope>NUCLEOTIDE SEQUENCE</scope>
    <source>
        <strain evidence="2">GVMAG-M-3300023174-60</strain>
    </source>
</reference>
<dbReference type="InterPro" id="IPR036869">
    <property type="entry name" value="J_dom_sf"/>
</dbReference>